<dbReference type="RefSeq" id="WP_072676947.1">
    <property type="nucleotide sequence ID" value="NZ_MPKY01000001.1"/>
</dbReference>
<dbReference type="OrthoDB" id="6372157at2"/>
<proteinExistence type="predicted"/>
<sequence length="1183" mass="134535">MKMLPADSSARTPLDRLLQEDLAPQIGPDAESGCLALIPAQTGIGKTHTIKQLIIEELVASVTEERSAQTIYYITNSVDNVRQTYEEVLELIDEQQVGGNPRFSDSEKTVLKRKLVYLPNQGSQLLDVAPACVEQIIQLFGLQSDKRLQKNWQHIRKLQRLTNESLNSKLALQDTLNQHATETYRLLISLIQTRQRSENPVQLSPSDLELIDELIPGDRLYRQDARICFMTTRKFLAGYQTLKARIHPIRELGNALLLIDEFDRQNEIILQFMADQKSLDLIELTRTLYANLQQHQLERSCRYEGIEEKFDTLRPALAEFAERWNLQFAFNTDGASLENEKVRLFSDRTVTHAHSSSHRFSLVTNDDLRKNIIKTQARAIADDHKSDPRLSRFINEADWLFRRFIWVMRSSVWLYLSNHAKSERDNEALRAATVRDAVHSILRHFNLHDLSSAVFAAFDAQASFTGRRPRNDSSDNRSASRTYHDNGLKLTDVRRNDGTIDTVSCYYSGFTVTPSGLIARLVESGVKIVGISATATSRTVIKNFDLDYLKTRLGNQFIELTDTQKAEIGNWYRTRRQYNETGVRIETEFMTPESRLLPSALEAYINAPVRTPGLAISHLLDLEDSDTFALNWVGKLFNALDRFMDAENNRYMLALLNRTVSPSKYPKFIDFLEDYLNRKSAGSGKGYKLFCGINAQAMSHGGFDSILNHLSSSKDKVIVLSAYASMGEGKNPDYAVNNQQDREQLVWVGDGHPPEKVRTDIDTLYLEKPTHQLLSDPDNYQVNQLLLFHQIMALQEAGWISLSEARSWVKQTLQGMHHNQHLKRYYETADYEWLIRKVIEQAVGRTARTAFKRLVIRLFADGDLRPILASDHRQEATLSHEYIALRKAASESREPANDNRELLRLHNKAALATADTLSLIRELMSGFRGAAPESAIKSWESLRNQLLTEPTQPSPSSDYPRLYLQSPRADGYRFSGSLEVDDQLQSDKDLRFFEQAIGSRWINESGSGLPELMKNTVVRSHFQRKGFATHWQAQPYHMNPAAFFNLYKGALGEEGIAAILEYVGLAVDPLSADVYELCDFVVRPSASHLPIAVDAKHWRSDGHVDNHKLKAEKLRESLGVNQFAYINLFGGHDQSCRHLSQDLTPCNLRHSPVIEVPGLLNPQTGDLLQDNLTTLLEWMGEHQ</sequence>
<evidence type="ECO:0008006" key="3">
    <source>
        <dbReference type="Google" id="ProtNLM"/>
    </source>
</evidence>
<evidence type="ECO:0000313" key="1">
    <source>
        <dbReference type="EMBL" id="OJS99990.1"/>
    </source>
</evidence>
<gene>
    <name evidence="1" type="ORF">BEE62_07710</name>
</gene>
<name>A0A1M2UXI8_MARNT</name>
<dbReference type="EMBL" id="MPKY01000001">
    <property type="protein sequence ID" value="OJS99990.1"/>
    <property type="molecule type" value="Genomic_DNA"/>
</dbReference>
<evidence type="ECO:0000313" key="2">
    <source>
        <dbReference type="Proteomes" id="UP000183986"/>
    </source>
</evidence>
<comment type="caution">
    <text evidence="1">The sequence shown here is derived from an EMBL/GenBank/DDBJ whole genome shotgun (WGS) entry which is preliminary data.</text>
</comment>
<reference evidence="1" key="1">
    <citation type="submission" date="2016-11" db="EMBL/GenBank/DDBJ databases">
        <title>Draft Genome Sequence of Marinobacter hydrocarbonoclasticus strain STW2, a polyaromatic aromatic hydrocarbon degrading and denitrifying bacterium from rhizosphere of Seagrass Enhalus acodoides.</title>
        <authorList>
            <person name="Ling J."/>
            <person name="Dong J."/>
        </authorList>
    </citation>
    <scope>NUCLEOTIDE SEQUENCE [LARGE SCALE GENOMIC DNA]</scope>
    <source>
        <strain evidence="1">STW2</strain>
    </source>
</reference>
<dbReference type="Proteomes" id="UP000183986">
    <property type="component" value="Unassembled WGS sequence"/>
</dbReference>
<protein>
    <recommendedName>
        <fullName evidence="3">Helicase/UvrB N-terminal domain-containing protein</fullName>
    </recommendedName>
</protein>
<dbReference type="AlphaFoldDB" id="A0A1M2UXI8"/>
<organism evidence="1 2">
    <name type="scientific">Marinobacter nauticus</name>
    <name type="common">Marinobacter hydrocarbonoclasticus</name>
    <name type="synonym">Marinobacter aquaeolei</name>
    <dbReference type="NCBI Taxonomy" id="2743"/>
    <lineage>
        <taxon>Bacteria</taxon>
        <taxon>Pseudomonadati</taxon>
        <taxon>Pseudomonadota</taxon>
        <taxon>Gammaproteobacteria</taxon>
        <taxon>Pseudomonadales</taxon>
        <taxon>Marinobacteraceae</taxon>
        <taxon>Marinobacter</taxon>
    </lineage>
</organism>
<accession>A0A1M2UXI8</accession>
<keyword evidence="2" id="KW-1185">Reference proteome</keyword>